<dbReference type="EMBL" id="BGZK01000091">
    <property type="protein sequence ID" value="GBP17842.1"/>
    <property type="molecule type" value="Genomic_DNA"/>
</dbReference>
<dbReference type="Proteomes" id="UP000299102">
    <property type="component" value="Unassembled WGS sequence"/>
</dbReference>
<evidence type="ECO:0000313" key="1">
    <source>
        <dbReference type="EMBL" id="GBP17842.1"/>
    </source>
</evidence>
<gene>
    <name evidence="1" type="ORF">EVAR_7835_1</name>
</gene>
<organism evidence="1 2">
    <name type="scientific">Eumeta variegata</name>
    <name type="common">Bagworm moth</name>
    <name type="synonym">Eumeta japonica</name>
    <dbReference type="NCBI Taxonomy" id="151549"/>
    <lineage>
        <taxon>Eukaryota</taxon>
        <taxon>Metazoa</taxon>
        <taxon>Ecdysozoa</taxon>
        <taxon>Arthropoda</taxon>
        <taxon>Hexapoda</taxon>
        <taxon>Insecta</taxon>
        <taxon>Pterygota</taxon>
        <taxon>Neoptera</taxon>
        <taxon>Endopterygota</taxon>
        <taxon>Lepidoptera</taxon>
        <taxon>Glossata</taxon>
        <taxon>Ditrysia</taxon>
        <taxon>Tineoidea</taxon>
        <taxon>Psychidae</taxon>
        <taxon>Oiketicinae</taxon>
        <taxon>Eumeta</taxon>
    </lineage>
</organism>
<name>A0A4C1TUY9_EUMVA</name>
<comment type="caution">
    <text evidence="1">The sequence shown here is derived from an EMBL/GenBank/DDBJ whole genome shotgun (WGS) entry which is preliminary data.</text>
</comment>
<dbReference type="AlphaFoldDB" id="A0A4C1TUY9"/>
<keyword evidence="2" id="KW-1185">Reference proteome</keyword>
<sequence length="84" mass="9191">MPPKLRVPNALCVLGRTEKGLVAGGQRRGGRRARTAAARCAFTRRALGAATPSAGSEPSTSIQFYEEYCNVHFFRYACRLSPLF</sequence>
<protein>
    <submittedName>
        <fullName evidence="1">Uncharacterized protein</fullName>
    </submittedName>
</protein>
<proteinExistence type="predicted"/>
<accession>A0A4C1TUY9</accession>
<reference evidence="1 2" key="1">
    <citation type="journal article" date="2019" name="Commun. Biol.">
        <title>The bagworm genome reveals a unique fibroin gene that provides high tensile strength.</title>
        <authorList>
            <person name="Kono N."/>
            <person name="Nakamura H."/>
            <person name="Ohtoshi R."/>
            <person name="Tomita M."/>
            <person name="Numata K."/>
            <person name="Arakawa K."/>
        </authorList>
    </citation>
    <scope>NUCLEOTIDE SEQUENCE [LARGE SCALE GENOMIC DNA]</scope>
</reference>
<evidence type="ECO:0000313" key="2">
    <source>
        <dbReference type="Proteomes" id="UP000299102"/>
    </source>
</evidence>